<dbReference type="AlphaFoldDB" id="A0AAE1FG47"/>
<dbReference type="PANTHER" id="PTHR13384">
    <property type="entry name" value="G PATCH DOMAIN-CONTAINING PROTEIN 1"/>
    <property type="match status" value="1"/>
</dbReference>
<dbReference type="EMBL" id="JAWQEG010002196">
    <property type="protein sequence ID" value="KAK3873702.1"/>
    <property type="molecule type" value="Genomic_DNA"/>
</dbReference>
<evidence type="ECO:0000256" key="1">
    <source>
        <dbReference type="SAM" id="MobiDB-lite"/>
    </source>
</evidence>
<feature type="compositionally biased region" description="Basic and acidic residues" evidence="1">
    <location>
        <begin position="106"/>
        <end position="121"/>
    </location>
</feature>
<feature type="compositionally biased region" description="Polar residues" evidence="1">
    <location>
        <begin position="158"/>
        <end position="174"/>
    </location>
</feature>
<feature type="compositionally biased region" description="Basic and acidic residues" evidence="1">
    <location>
        <begin position="48"/>
        <end position="75"/>
    </location>
</feature>
<accession>A0AAE1FG47</accession>
<evidence type="ECO:0000313" key="2">
    <source>
        <dbReference type="EMBL" id="KAK3873702.1"/>
    </source>
</evidence>
<name>A0AAE1FG47_PETCI</name>
<gene>
    <name evidence="2" type="ORF">Pcinc_021317</name>
</gene>
<protein>
    <submittedName>
        <fullName evidence="2">Uncharacterized protein</fullName>
    </submittedName>
</protein>
<feature type="compositionally biased region" description="Basic and acidic residues" evidence="1">
    <location>
        <begin position="25"/>
        <end position="41"/>
    </location>
</feature>
<keyword evidence="3" id="KW-1185">Reference proteome</keyword>
<reference evidence="2" key="1">
    <citation type="submission" date="2023-10" db="EMBL/GenBank/DDBJ databases">
        <title>Genome assemblies of two species of porcelain crab, Petrolisthes cinctipes and Petrolisthes manimaculis (Anomura: Porcellanidae).</title>
        <authorList>
            <person name="Angst P."/>
        </authorList>
    </citation>
    <scope>NUCLEOTIDE SEQUENCE</scope>
    <source>
        <strain evidence="2">PB745_01</strain>
        <tissue evidence="2">Gill</tissue>
    </source>
</reference>
<feature type="region of interest" description="Disordered" evidence="1">
    <location>
        <begin position="274"/>
        <end position="297"/>
    </location>
</feature>
<sequence length="360" mass="40104">MSDSDDDEDFAYYGTPVEQLDEDESIPRKAPRLEDQIAKDKQGRRRFERKENELQGLGRHDMTVKQRARSIEEQPKAVVEVPVDGPPTMDLFKAIFQDSDSDTDDDNKKTDDTKPTHKNVEAYHGTANLLPQKPTVLDENGENLSPVTEVQEDPVSRFLSSIRSDQGKQNNADNVTEKRKIDGRRKRVSRFEPQAEDGIHNIQYPNSPTLEPSISIQDSSQSTEHSNFRADLPKPVFIPKKKESVATKPTPSQGIFADVDFSALNSLWNSQASSSQEASTVNSIDQIQPKPGVENSQAEVKGVAHIDVDSDSSTDPESEYGPAVPSHLRHQAQMVRSVPTTSVDLVQKLACESLNMTRLL</sequence>
<feature type="compositionally biased region" description="Acidic residues" evidence="1">
    <location>
        <begin position="1"/>
        <end position="10"/>
    </location>
</feature>
<evidence type="ECO:0000313" key="3">
    <source>
        <dbReference type="Proteomes" id="UP001286313"/>
    </source>
</evidence>
<dbReference type="GO" id="GO:0003723">
    <property type="term" value="F:RNA binding"/>
    <property type="evidence" value="ECO:0007669"/>
    <property type="project" value="TreeGrafter"/>
</dbReference>
<organism evidence="2 3">
    <name type="scientific">Petrolisthes cinctipes</name>
    <name type="common">Flat porcelain crab</name>
    <dbReference type="NCBI Taxonomy" id="88211"/>
    <lineage>
        <taxon>Eukaryota</taxon>
        <taxon>Metazoa</taxon>
        <taxon>Ecdysozoa</taxon>
        <taxon>Arthropoda</taxon>
        <taxon>Crustacea</taxon>
        <taxon>Multicrustacea</taxon>
        <taxon>Malacostraca</taxon>
        <taxon>Eumalacostraca</taxon>
        <taxon>Eucarida</taxon>
        <taxon>Decapoda</taxon>
        <taxon>Pleocyemata</taxon>
        <taxon>Anomura</taxon>
        <taxon>Galatheoidea</taxon>
        <taxon>Porcellanidae</taxon>
        <taxon>Petrolisthes</taxon>
    </lineage>
</organism>
<dbReference type="Proteomes" id="UP001286313">
    <property type="component" value="Unassembled WGS sequence"/>
</dbReference>
<dbReference type="GO" id="GO:0005634">
    <property type="term" value="C:nucleus"/>
    <property type="evidence" value="ECO:0007669"/>
    <property type="project" value="TreeGrafter"/>
</dbReference>
<proteinExistence type="predicted"/>
<comment type="caution">
    <text evidence="2">The sequence shown here is derived from an EMBL/GenBank/DDBJ whole genome shotgun (WGS) entry which is preliminary data.</text>
</comment>
<feature type="compositionally biased region" description="Polar residues" evidence="1">
    <location>
        <begin position="274"/>
        <end position="286"/>
    </location>
</feature>
<feature type="compositionally biased region" description="Polar residues" evidence="1">
    <location>
        <begin position="203"/>
        <end position="225"/>
    </location>
</feature>
<dbReference type="PANTHER" id="PTHR13384:SF19">
    <property type="entry name" value="G PATCH DOMAIN-CONTAINING PROTEIN 1"/>
    <property type="match status" value="1"/>
</dbReference>
<feature type="region of interest" description="Disordered" evidence="1">
    <location>
        <begin position="1"/>
        <end position="228"/>
    </location>
</feature>